<organism evidence="2 3">
    <name type="scientific">Daphnia pulex</name>
    <name type="common">Water flea</name>
    <dbReference type="NCBI Taxonomy" id="6669"/>
    <lineage>
        <taxon>Eukaryota</taxon>
        <taxon>Metazoa</taxon>
        <taxon>Ecdysozoa</taxon>
        <taxon>Arthropoda</taxon>
        <taxon>Crustacea</taxon>
        <taxon>Branchiopoda</taxon>
        <taxon>Diplostraca</taxon>
        <taxon>Cladocera</taxon>
        <taxon>Anomopoda</taxon>
        <taxon>Daphniidae</taxon>
        <taxon>Daphnia</taxon>
    </lineage>
</organism>
<reference evidence="2 3" key="1">
    <citation type="journal article" date="2011" name="Science">
        <title>The ecoresponsive genome of Daphnia pulex.</title>
        <authorList>
            <person name="Colbourne J.K."/>
            <person name="Pfrender M.E."/>
            <person name="Gilbert D."/>
            <person name="Thomas W.K."/>
            <person name="Tucker A."/>
            <person name="Oakley T.H."/>
            <person name="Tokishita S."/>
            <person name="Aerts A."/>
            <person name="Arnold G.J."/>
            <person name="Basu M.K."/>
            <person name="Bauer D.J."/>
            <person name="Caceres C.E."/>
            <person name="Carmel L."/>
            <person name="Casola C."/>
            <person name="Choi J.H."/>
            <person name="Detter J.C."/>
            <person name="Dong Q."/>
            <person name="Dusheyko S."/>
            <person name="Eads B.D."/>
            <person name="Frohlich T."/>
            <person name="Geiler-Samerotte K.A."/>
            <person name="Gerlach D."/>
            <person name="Hatcher P."/>
            <person name="Jogdeo S."/>
            <person name="Krijgsveld J."/>
            <person name="Kriventseva E.V."/>
            <person name="Kultz D."/>
            <person name="Laforsch C."/>
            <person name="Lindquist E."/>
            <person name="Lopez J."/>
            <person name="Manak J.R."/>
            <person name="Muller J."/>
            <person name="Pangilinan J."/>
            <person name="Patwardhan R.P."/>
            <person name="Pitluck S."/>
            <person name="Pritham E.J."/>
            <person name="Rechtsteiner A."/>
            <person name="Rho M."/>
            <person name="Rogozin I.B."/>
            <person name="Sakarya O."/>
            <person name="Salamov A."/>
            <person name="Schaack S."/>
            <person name="Shapiro H."/>
            <person name="Shiga Y."/>
            <person name="Skalitzky C."/>
            <person name="Smith Z."/>
            <person name="Souvorov A."/>
            <person name="Sung W."/>
            <person name="Tang Z."/>
            <person name="Tsuchiya D."/>
            <person name="Tu H."/>
            <person name="Vos H."/>
            <person name="Wang M."/>
            <person name="Wolf Y.I."/>
            <person name="Yamagata H."/>
            <person name="Yamada T."/>
            <person name="Ye Y."/>
            <person name="Shaw J.R."/>
            <person name="Andrews J."/>
            <person name="Crease T.J."/>
            <person name="Tang H."/>
            <person name="Lucas S.M."/>
            <person name="Robertson H.M."/>
            <person name="Bork P."/>
            <person name="Koonin E.V."/>
            <person name="Zdobnov E.M."/>
            <person name="Grigoriev I.V."/>
            <person name="Lynch M."/>
            <person name="Boore J.L."/>
        </authorList>
    </citation>
    <scope>NUCLEOTIDE SEQUENCE [LARGE SCALE GENOMIC DNA]</scope>
</reference>
<dbReference type="AlphaFoldDB" id="E9G916"/>
<dbReference type="EMBL" id="GL732535">
    <property type="protein sequence ID" value="EFX84176.1"/>
    <property type="molecule type" value="Genomic_DNA"/>
</dbReference>
<accession>E9G916</accession>
<feature type="region of interest" description="Disordered" evidence="1">
    <location>
        <begin position="62"/>
        <end position="104"/>
    </location>
</feature>
<evidence type="ECO:0000313" key="3">
    <source>
        <dbReference type="Proteomes" id="UP000000305"/>
    </source>
</evidence>
<dbReference type="Proteomes" id="UP000000305">
    <property type="component" value="Unassembled WGS sequence"/>
</dbReference>
<dbReference type="InParanoid" id="E9G916"/>
<evidence type="ECO:0000256" key="1">
    <source>
        <dbReference type="SAM" id="MobiDB-lite"/>
    </source>
</evidence>
<evidence type="ECO:0000313" key="2">
    <source>
        <dbReference type="EMBL" id="EFX84176.1"/>
    </source>
</evidence>
<dbReference type="KEGG" id="dpx:DAPPUDRAFT_223148"/>
<dbReference type="HOGENOM" id="CLU_795155_0_0_1"/>
<protein>
    <submittedName>
        <fullName evidence="2">Uncharacterized protein</fullName>
    </submittedName>
</protein>
<sequence length="349" mass="39333">MANLSTHHVVSTTQTWNSRSNFFTQECQMNYNLTNNQTKQQNSQTKDDFIISVLSSGELSSASSTESQVKKKEIQERRRKKKEKKQGNINKHADNCINPPSPAYKRVKPAYASKRFARNTYDDSKFKDIATWVALKATRTKLIDDAWVASNSQNGEVTNDLYEAISSDEDSLLDFTPTPSEANLTLPSNDQSESEVVASVKKLSREELEKVAIRHIAMCEKYTKTELELDMCKGREETFHSMILELNQEVIKLKSMIPPSKTTRSIGVQMQLHSSSGQQNSSSILYPSYPFLTRIKIEQVEGKESIASNENSSNNLHTHPLYFGSSVLRTPVSSVNGNQIHSVVKQEKS</sequence>
<keyword evidence="3" id="KW-1185">Reference proteome</keyword>
<proteinExistence type="predicted"/>
<name>E9G916_DAPPU</name>
<gene>
    <name evidence="2" type="ORF">DAPPUDRAFT_223148</name>
</gene>
<dbReference type="OrthoDB" id="10376443at2759"/>